<keyword evidence="3" id="KW-1185">Reference proteome</keyword>
<dbReference type="Pfam" id="PF10419">
    <property type="entry name" value="TFIIIC_sub6"/>
    <property type="match status" value="1"/>
</dbReference>
<accession>A0AAD5ZRE0</accession>
<reference evidence="2 3" key="1">
    <citation type="journal article" date="2022" name="Cell">
        <title>Repeat-based holocentromeres influence genome architecture and karyotype evolution.</title>
        <authorList>
            <person name="Hofstatter P.G."/>
            <person name="Thangavel G."/>
            <person name="Lux T."/>
            <person name="Neumann P."/>
            <person name="Vondrak T."/>
            <person name="Novak P."/>
            <person name="Zhang M."/>
            <person name="Costa L."/>
            <person name="Castellani M."/>
            <person name="Scott A."/>
            <person name="Toegelov H."/>
            <person name="Fuchs J."/>
            <person name="Mata-Sucre Y."/>
            <person name="Dias Y."/>
            <person name="Vanzela A.L.L."/>
            <person name="Huettel B."/>
            <person name="Almeida C.C.S."/>
            <person name="Simkova H."/>
            <person name="Souza G."/>
            <person name="Pedrosa-Harand A."/>
            <person name="Macas J."/>
            <person name="Mayer K.F.X."/>
            <person name="Houben A."/>
            <person name="Marques A."/>
        </authorList>
    </citation>
    <scope>NUCLEOTIDE SEQUENCE [LARGE SCALE GENOMIC DNA]</scope>
    <source>
        <strain evidence="2">RhyTen1mFocal</strain>
    </source>
</reference>
<evidence type="ECO:0000313" key="2">
    <source>
        <dbReference type="EMBL" id="KAJ3702570.1"/>
    </source>
</evidence>
<gene>
    <name evidence="2" type="ORF">LUZ61_006275</name>
</gene>
<name>A0AAD5ZRE0_9POAL</name>
<proteinExistence type="predicted"/>
<dbReference type="InterPro" id="IPR042771">
    <property type="entry name" value="GTF3C6-like"/>
</dbReference>
<dbReference type="GO" id="GO:0006383">
    <property type="term" value="P:transcription by RNA polymerase III"/>
    <property type="evidence" value="ECO:0007669"/>
    <property type="project" value="InterPro"/>
</dbReference>
<dbReference type="Proteomes" id="UP001210211">
    <property type="component" value="Unassembled WGS sequence"/>
</dbReference>
<dbReference type="InterPro" id="IPR019481">
    <property type="entry name" value="TFIIIC_triple_barrel"/>
</dbReference>
<dbReference type="Gene3D" id="2.60.40.4370">
    <property type="match status" value="1"/>
</dbReference>
<dbReference type="PANTHER" id="PTHR21860">
    <property type="entry name" value="TRANSCRIPTION INITIATION FACTOR IIIC TFIIIC , POLYPEPTIDE 6-RELATED"/>
    <property type="match status" value="1"/>
</dbReference>
<protein>
    <recommendedName>
        <fullName evidence="1">Transcription factor TFIIIC triple barrel domain-containing protein</fullName>
    </recommendedName>
</protein>
<dbReference type="PANTHER" id="PTHR21860:SF2">
    <property type="entry name" value="GENERAL TRANSCRIPTION FACTOR 3C POLYPEPTIDE 6"/>
    <property type="match status" value="1"/>
</dbReference>
<dbReference type="GO" id="GO:0000127">
    <property type="term" value="C:transcription factor TFIIIC complex"/>
    <property type="evidence" value="ECO:0007669"/>
    <property type="project" value="TreeGrafter"/>
</dbReference>
<evidence type="ECO:0000259" key="1">
    <source>
        <dbReference type="Pfam" id="PF10419"/>
    </source>
</evidence>
<feature type="domain" description="Transcription factor TFIIIC triple barrel" evidence="1">
    <location>
        <begin position="8"/>
        <end position="92"/>
    </location>
</feature>
<organism evidence="2 3">
    <name type="scientific">Rhynchospora tenuis</name>
    <dbReference type="NCBI Taxonomy" id="198213"/>
    <lineage>
        <taxon>Eukaryota</taxon>
        <taxon>Viridiplantae</taxon>
        <taxon>Streptophyta</taxon>
        <taxon>Embryophyta</taxon>
        <taxon>Tracheophyta</taxon>
        <taxon>Spermatophyta</taxon>
        <taxon>Magnoliopsida</taxon>
        <taxon>Liliopsida</taxon>
        <taxon>Poales</taxon>
        <taxon>Cyperaceae</taxon>
        <taxon>Cyperoideae</taxon>
        <taxon>Rhynchosporeae</taxon>
        <taxon>Rhynchospora</taxon>
    </lineage>
</organism>
<dbReference type="EMBL" id="JAMRDG010000001">
    <property type="protein sequence ID" value="KAJ3702570.1"/>
    <property type="molecule type" value="Genomic_DNA"/>
</dbReference>
<comment type="caution">
    <text evidence="2">The sequence shown here is derived from an EMBL/GenBank/DDBJ whole genome shotgun (WGS) entry which is preliminary data.</text>
</comment>
<dbReference type="AlphaFoldDB" id="A0AAD5ZRE0"/>
<evidence type="ECO:0000313" key="3">
    <source>
        <dbReference type="Proteomes" id="UP001210211"/>
    </source>
</evidence>
<sequence>MDNNLDCEEEFILLDLDDCLYDTPPNAPFVLSGLDTLSPTLLIGDSLKLIGEYRETVGTFYFFSETKSDTSGKFSKEVNPCGSIQKVIKFRVLTKDQSKAELFL</sequence>